<dbReference type="OrthoDB" id="9814204at2"/>
<comment type="caution">
    <text evidence="2">The sequence shown here is derived from an EMBL/GenBank/DDBJ whole genome shotgun (WGS) entry which is preliminary data.</text>
</comment>
<dbReference type="InterPro" id="IPR050789">
    <property type="entry name" value="Diverse_Enzym_Activities"/>
</dbReference>
<keyword evidence="3" id="KW-1185">Reference proteome</keyword>
<dbReference type="InterPro" id="IPR001466">
    <property type="entry name" value="Beta-lactam-related"/>
</dbReference>
<dbReference type="Pfam" id="PF00144">
    <property type="entry name" value="Beta-lactamase"/>
    <property type="match status" value="1"/>
</dbReference>
<dbReference type="InterPro" id="IPR012338">
    <property type="entry name" value="Beta-lactam/transpept-like"/>
</dbReference>
<dbReference type="AlphaFoldDB" id="A0A6I4TND0"/>
<reference evidence="2 3" key="1">
    <citation type="submission" date="2019-12" db="EMBL/GenBank/DDBJ databases">
        <title>Genomic-based taxomic classification of the family Erythrobacteraceae.</title>
        <authorList>
            <person name="Xu L."/>
        </authorList>
    </citation>
    <scope>NUCLEOTIDE SEQUENCE [LARGE SCALE GENOMIC DNA]</scope>
    <source>
        <strain evidence="2 3">S36</strain>
    </source>
</reference>
<name>A0A6I4TND0_9SPHN</name>
<feature type="domain" description="Beta-lactamase-related" evidence="1">
    <location>
        <begin position="81"/>
        <end position="370"/>
    </location>
</feature>
<accession>A0A6I4TND0</accession>
<evidence type="ECO:0000313" key="2">
    <source>
        <dbReference type="EMBL" id="MXO97382.1"/>
    </source>
</evidence>
<dbReference type="PANTHER" id="PTHR43283">
    <property type="entry name" value="BETA-LACTAMASE-RELATED"/>
    <property type="match status" value="1"/>
</dbReference>
<dbReference type="GO" id="GO:0016787">
    <property type="term" value="F:hydrolase activity"/>
    <property type="evidence" value="ECO:0007669"/>
    <property type="project" value="UniProtKB-KW"/>
</dbReference>
<dbReference type="SUPFAM" id="SSF56601">
    <property type="entry name" value="beta-lactamase/transpeptidase-like"/>
    <property type="match status" value="1"/>
</dbReference>
<proteinExistence type="predicted"/>
<organism evidence="2 3">
    <name type="scientific">Croceibacterium xixiisoli</name>
    <dbReference type="NCBI Taxonomy" id="1476466"/>
    <lineage>
        <taxon>Bacteria</taxon>
        <taxon>Pseudomonadati</taxon>
        <taxon>Pseudomonadota</taxon>
        <taxon>Alphaproteobacteria</taxon>
        <taxon>Sphingomonadales</taxon>
        <taxon>Erythrobacteraceae</taxon>
        <taxon>Croceibacterium</taxon>
    </lineage>
</organism>
<gene>
    <name evidence="2" type="ORF">GRI97_00080</name>
</gene>
<dbReference type="PANTHER" id="PTHR43283:SF7">
    <property type="entry name" value="BETA-LACTAMASE-RELATED DOMAIN-CONTAINING PROTEIN"/>
    <property type="match status" value="1"/>
</dbReference>
<dbReference type="Proteomes" id="UP000469430">
    <property type="component" value="Unassembled WGS sequence"/>
</dbReference>
<dbReference type="PROSITE" id="PS51257">
    <property type="entry name" value="PROKAR_LIPOPROTEIN"/>
    <property type="match status" value="1"/>
</dbReference>
<dbReference type="Gene3D" id="3.40.710.10">
    <property type="entry name" value="DD-peptidase/beta-lactamase superfamily"/>
    <property type="match status" value="1"/>
</dbReference>
<protein>
    <submittedName>
        <fullName evidence="2">Serine hydrolase</fullName>
    </submittedName>
</protein>
<dbReference type="EMBL" id="WTYJ01000001">
    <property type="protein sequence ID" value="MXO97382.1"/>
    <property type="molecule type" value="Genomic_DNA"/>
</dbReference>
<keyword evidence="2" id="KW-0378">Hydrolase</keyword>
<evidence type="ECO:0000313" key="3">
    <source>
        <dbReference type="Proteomes" id="UP000469430"/>
    </source>
</evidence>
<sequence>MPPLWIRSRFLSLAPASLPSLLPILMPVLLLAGCGGDSGALPPLPEGALEAVVEEPGVDRERLARAVDALFSRDDIGETRAIIVMHGGEVVAQRYGEGYGPTTPFLGWSMSKTVTGVLAGILVADGRLRLDESPPVPHWQRAGDPRGDITLRQLLQMRSGLRHEEKVEPVYSSPEVRMLFLDGRDDMAGWAEAQPLEHEPGRVFDYSTPGTIILSDVLARTLAPDADAEERRAAVDEFLHERLATPLGMASLRAEYDRAGTMIGGSMIWANAPDWAKFGEFLRHGGAVRGAQIVPRAWIDFMRRESPRAPDYGAMLWLNRDSGGDRRMLFPDRGPDTLFAAIGHLGQYVLVSPRQKLTVVRLGKTDEEQRPALVHALSDITSLYPGK</sequence>
<evidence type="ECO:0000259" key="1">
    <source>
        <dbReference type="Pfam" id="PF00144"/>
    </source>
</evidence>